<reference evidence="2 3" key="1">
    <citation type="submission" date="2019-04" db="EMBL/GenBank/DDBJ databases">
        <authorList>
            <person name="Jiang L."/>
        </authorList>
    </citation>
    <scope>NUCLEOTIDE SEQUENCE [LARGE SCALE GENOMIC DNA]</scope>
    <source>
        <strain evidence="2 3">YIM 131861</strain>
    </source>
</reference>
<feature type="transmembrane region" description="Helical" evidence="1">
    <location>
        <begin position="55"/>
        <end position="76"/>
    </location>
</feature>
<keyword evidence="1" id="KW-1133">Transmembrane helix</keyword>
<dbReference type="Pfam" id="PF07077">
    <property type="entry name" value="DUF1345"/>
    <property type="match status" value="1"/>
</dbReference>
<dbReference type="InterPro" id="IPR009781">
    <property type="entry name" value="DUF1345"/>
</dbReference>
<feature type="transmembrane region" description="Helical" evidence="1">
    <location>
        <begin position="217"/>
        <end position="241"/>
    </location>
</feature>
<feature type="transmembrane region" description="Helical" evidence="1">
    <location>
        <begin position="23"/>
        <end position="43"/>
    </location>
</feature>
<evidence type="ECO:0000313" key="2">
    <source>
        <dbReference type="EMBL" id="THG31361.1"/>
    </source>
</evidence>
<gene>
    <name evidence="2" type="ORF">E6C70_13815</name>
</gene>
<comment type="caution">
    <text evidence="2">The sequence shown here is derived from an EMBL/GenBank/DDBJ whole genome shotgun (WGS) entry which is preliminary data.</text>
</comment>
<accession>A0A4S4FMA7</accession>
<dbReference type="EMBL" id="SSSN01000011">
    <property type="protein sequence ID" value="THG31361.1"/>
    <property type="molecule type" value="Genomic_DNA"/>
</dbReference>
<proteinExistence type="predicted"/>
<organism evidence="2 3">
    <name type="scientific">Orlajensenia flava</name>
    <dbReference type="NCBI Taxonomy" id="2565934"/>
    <lineage>
        <taxon>Bacteria</taxon>
        <taxon>Bacillati</taxon>
        <taxon>Actinomycetota</taxon>
        <taxon>Actinomycetes</taxon>
        <taxon>Micrococcales</taxon>
        <taxon>Microbacteriaceae</taxon>
        <taxon>Orlajensenia</taxon>
    </lineage>
</organism>
<evidence type="ECO:0000256" key="1">
    <source>
        <dbReference type="SAM" id="Phobius"/>
    </source>
</evidence>
<name>A0A4S4FMA7_9MICO</name>
<sequence length="243" mass="26001">MEAAVATTDQRIPTLAWDQRRNWAALGIATIVSLIAFFTYNAFIPIRFTFDSVIVTAFVFWIGYSLGHMILTQVVFGRRDTETLRRWITATTPRRRVAKIEAVIAGAGPTANAQWSVLAIAAVGLVLISPGLLDSPLANALSFGVVVSAWAVTVSAYAVHYARLDAGEPSLAFPGTAAGPVFMDYIYLSAQIATTFSSSDVSILTTRARAVVTGQTIIAFVFSTFIIAMLISVLFLTTGAAGN</sequence>
<protein>
    <submittedName>
        <fullName evidence="2">DUF1345 domain-containing protein</fullName>
    </submittedName>
</protein>
<feature type="transmembrane region" description="Helical" evidence="1">
    <location>
        <begin position="140"/>
        <end position="162"/>
    </location>
</feature>
<keyword evidence="1" id="KW-0472">Membrane</keyword>
<dbReference type="Proteomes" id="UP000307380">
    <property type="component" value="Unassembled WGS sequence"/>
</dbReference>
<keyword evidence="1" id="KW-0812">Transmembrane</keyword>
<evidence type="ECO:0000313" key="3">
    <source>
        <dbReference type="Proteomes" id="UP000307380"/>
    </source>
</evidence>
<dbReference type="OrthoDB" id="64737at2"/>
<dbReference type="AlphaFoldDB" id="A0A4S4FMA7"/>
<keyword evidence="3" id="KW-1185">Reference proteome</keyword>